<dbReference type="SUPFAM" id="SSF54928">
    <property type="entry name" value="RNA-binding domain, RBD"/>
    <property type="match status" value="1"/>
</dbReference>
<dbReference type="PROSITE" id="PS50102">
    <property type="entry name" value="RRM"/>
    <property type="match status" value="1"/>
</dbReference>
<dbReference type="CDD" id="cd12383">
    <property type="entry name" value="RRM_RBM42"/>
    <property type="match status" value="1"/>
</dbReference>
<dbReference type="AlphaFoldDB" id="A0A976QXA4"/>
<accession>A0A976QXA4</accession>
<dbReference type="SMART" id="SM00360">
    <property type="entry name" value="RRM"/>
    <property type="match status" value="1"/>
</dbReference>
<evidence type="ECO:0000313" key="4">
    <source>
        <dbReference type="EMBL" id="UKK02201.2"/>
    </source>
</evidence>
<organism evidence="4 5">
    <name type="scientific">Theileria orientalis</name>
    <dbReference type="NCBI Taxonomy" id="68886"/>
    <lineage>
        <taxon>Eukaryota</taxon>
        <taxon>Sar</taxon>
        <taxon>Alveolata</taxon>
        <taxon>Apicomplexa</taxon>
        <taxon>Aconoidasida</taxon>
        <taxon>Piroplasmida</taxon>
        <taxon>Theileriidae</taxon>
        <taxon>Theileria</taxon>
    </lineage>
</organism>
<evidence type="ECO:0000313" key="5">
    <source>
        <dbReference type="Proteomes" id="UP000244811"/>
    </source>
</evidence>
<dbReference type="GO" id="GO:0003729">
    <property type="term" value="F:mRNA binding"/>
    <property type="evidence" value="ECO:0007669"/>
    <property type="project" value="InterPro"/>
</dbReference>
<evidence type="ECO:0000259" key="3">
    <source>
        <dbReference type="PROSITE" id="PS50102"/>
    </source>
</evidence>
<keyword evidence="1 2" id="KW-0694">RNA-binding</keyword>
<dbReference type="PANTHER" id="PTHR47640:SF11">
    <property type="entry name" value="RNA-BINDING PROTEIN 42"/>
    <property type="match status" value="1"/>
</dbReference>
<evidence type="ECO:0000256" key="1">
    <source>
        <dbReference type="ARBA" id="ARBA00022884"/>
    </source>
</evidence>
<dbReference type="Gene3D" id="3.30.70.330">
    <property type="match status" value="1"/>
</dbReference>
<proteinExistence type="predicted"/>
<dbReference type="PANTHER" id="PTHR47640">
    <property type="entry name" value="TRNA SELENOCYSTEINE 1-ASSOCIATED PROTEIN 1-RELATED-RELATED"/>
    <property type="match status" value="1"/>
</dbReference>
<dbReference type="EMBL" id="CP056071">
    <property type="protein sequence ID" value="UKK02201.2"/>
    <property type="molecule type" value="Genomic_DNA"/>
</dbReference>
<evidence type="ECO:0000256" key="2">
    <source>
        <dbReference type="PROSITE-ProRule" id="PRU00176"/>
    </source>
</evidence>
<dbReference type="InterPro" id="IPR035979">
    <property type="entry name" value="RBD_domain_sf"/>
</dbReference>
<sequence length="255" mass="29212">MGRDKEKKKSKEVEILMNINERYGQGCNGIEKSLEGYSSLKPLNNRMINVTDEQAATIGGRMAAGKKCSTNVHLRKAAGVIWNDPTLEDWPKNDYRIFCGDLGNEVTDEILANAFKRYPSFQRARVVRDNNSGKTKGYGFVSLLNPDDMLRALKEMNNKFVGNRPIRVMRSKWKDRDIDSEKNRETAKLYKVVKEDDKSIRKFKKLGKSVTGGKRSNLIYEPRIFKRHKIYLSTGSTNKLDNIPNIPQNHILDNI</sequence>
<name>A0A976QXA4_THEOR</name>
<feature type="domain" description="RRM" evidence="3">
    <location>
        <begin position="95"/>
        <end position="173"/>
    </location>
</feature>
<dbReference type="InterPro" id="IPR050825">
    <property type="entry name" value="RBM42_RBP45_47-like"/>
</dbReference>
<dbReference type="Pfam" id="PF00076">
    <property type="entry name" value="RRM_1"/>
    <property type="match status" value="1"/>
</dbReference>
<reference evidence="4" key="1">
    <citation type="submission" date="2022-07" db="EMBL/GenBank/DDBJ databases">
        <title>Evaluation of T. orientalis genome assembly methods using nanopore sequencing and analysis of variation between genomes.</title>
        <authorList>
            <person name="Yam J."/>
            <person name="Micallef M.L."/>
            <person name="Liu M."/>
            <person name="Djordjevic S.P."/>
            <person name="Bogema D.R."/>
            <person name="Jenkins C."/>
        </authorList>
    </citation>
    <scope>NUCLEOTIDE SEQUENCE</scope>
    <source>
        <strain evidence="4">Goon Nure</strain>
    </source>
</reference>
<dbReference type="InterPro" id="IPR034215">
    <property type="entry name" value="RBM42_RRM"/>
</dbReference>
<dbReference type="InterPro" id="IPR012677">
    <property type="entry name" value="Nucleotide-bd_a/b_plait_sf"/>
</dbReference>
<dbReference type="InterPro" id="IPR000504">
    <property type="entry name" value="RRM_dom"/>
</dbReference>
<dbReference type="Proteomes" id="UP000244811">
    <property type="component" value="Chromosome 2"/>
</dbReference>
<gene>
    <name evidence="4" type="ORF">MACK_001556</name>
</gene>
<protein>
    <submittedName>
        <fullName evidence="4">RNA binding motif protein 42</fullName>
    </submittedName>
</protein>